<evidence type="ECO:0000313" key="4">
    <source>
        <dbReference type="Proteomes" id="UP000487757"/>
    </source>
</evidence>
<dbReference type="GO" id="GO:0046872">
    <property type="term" value="F:metal ion binding"/>
    <property type="evidence" value="ECO:0007669"/>
    <property type="project" value="InterPro"/>
</dbReference>
<proteinExistence type="predicted"/>
<gene>
    <name evidence="3" type="primary">gwsG</name>
    <name evidence="3" type="ORF">GJU39_19955</name>
</gene>
<dbReference type="Proteomes" id="UP000487757">
    <property type="component" value="Unassembled WGS sequence"/>
</dbReference>
<dbReference type="EMBL" id="WKKH01000049">
    <property type="protein sequence ID" value="MRX78362.1"/>
    <property type="molecule type" value="Genomic_DNA"/>
</dbReference>
<evidence type="ECO:0000259" key="2">
    <source>
        <dbReference type="PROSITE" id="PS50975"/>
    </source>
</evidence>
<dbReference type="AlphaFoldDB" id="A0A7K0G414"/>
<accession>A0A7K0G414</accession>
<dbReference type="RefSeq" id="WP_154282768.1">
    <property type="nucleotide sequence ID" value="NZ_JBHUJQ010000001.1"/>
</dbReference>
<dbReference type="InterPro" id="IPR026455">
    <property type="entry name" value="GRASP_w_spasm"/>
</dbReference>
<keyword evidence="1" id="KW-0547">Nucleotide-binding</keyword>
<evidence type="ECO:0000256" key="1">
    <source>
        <dbReference type="PROSITE-ProRule" id="PRU00409"/>
    </source>
</evidence>
<dbReference type="GO" id="GO:0005524">
    <property type="term" value="F:ATP binding"/>
    <property type="evidence" value="ECO:0007669"/>
    <property type="project" value="UniProtKB-UniRule"/>
</dbReference>
<dbReference type="PROSITE" id="PS50975">
    <property type="entry name" value="ATP_GRASP"/>
    <property type="match status" value="1"/>
</dbReference>
<dbReference type="Gene3D" id="3.30.470.20">
    <property type="entry name" value="ATP-grasp fold, B domain"/>
    <property type="match status" value="1"/>
</dbReference>
<reference evidence="3 4" key="1">
    <citation type="submission" date="2019-11" db="EMBL/GenBank/DDBJ databases">
        <title>Pedobacter petrophilus genome.</title>
        <authorList>
            <person name="Feldbauer M.J."/>
            <person name="Newman J.D."/>
        </authorList>
    </citation>
    <scope>NUCLEOTIDE SEQUENCE [LARGE SCALE GENOMIC DNA]</scope>
    <source>
        <strain evidence="3 4">LMG 29686</strain>
    </source>
</reference>
<dbReference type="InterPro" id="IPR011761">
    <property type="entry name" value="ATP-grasp"/>
</dbReference>
<comment type="caution">
    <text evidence="3">The sequence shown here is derived from an EMBL/GenBank/DDBJ whole genome shotgun (WGS) entry which is preliminary data.</text>
</comment>
<keyword evidence="1" id="KW-0067">ATP-binding</keyword>
<protein>
    <submittedName>
        <fullName evidence="3">Grasp-with-spasm system ATP-grasp peptide maturase</fullName>
    </submittedName>
</protein>
<feature type="domain" description="ATP-grasp" evidence="2">
    <location>
        <begin position="123"/>
        <end position="313"/>
    </location>
</feature>
<organism evidence="3 4">
    <name type="scientific">Pedobacter petrophilus</name>
    <dbReference type="NCBI Taxonomy" id="1908241"/>
    <lineage>
        <taxon>Bacteria</taxon>
        <taxon>Pseudomonadati</taxon>
        <taxon>Bacteroidota</taxon>
        <taxon>Sphingobacteriia</taxon>
        <taxon>Sphingobacteriales</taxon>
        <taxon>Sphingobacteriaceae</taxon>
        <taxon>Pedobacter</taxon>
    </lineage>
</organism>
<sequence length="318" mass="37198">MKNQILILSQTNMEAATDYVCMWLDFYKATFTRLNGEDLFTLKGLGSLPKNEDVAMVWYRRKVASFPTRYKLKKENFDNQYVMDRFLNNEYDVLHNHLCYLIDKQKWLNDPATEDKLNKLSVLFLAKKLGLNIPHTEVLTDKRSLIELMQIYPQLIVKPLSECVLFSDNDGAYFKMLTEVISIRNIKAVPETFFPSLVQQGINKKFELRVFYLAGVFYAMAIFSQENKKTVSDFRNYDDKRPNRTVPYILPYEIENKLSHLMTALSFETGSIDLMVDREGNYYFLEINPEGQFGMVSHPCNYYLEREMAKVLTNKCSA</sequence>
<dbReference type="SUPFAM" id="SSF56059">
    <property type="entry name" value="Glutathione synthetase ATP-binding domain-like"/>
    <property type="match status" value="1"/>
</dbReference>
<evidence type="ECO:0000313" key="3">
    <source>
        <dbReference type="EMBL" id="MRX78362.1"/>
    </source>
</evidence>
<dbReference type="OrthoDB" id="583309at2"/>
<keyword evidence="4" id="KW-1185">Reference proteome</keyword>
<dbReference type="NCBIfam" id="TIGR04192">
    <property type="entry name" value="GRASP_w_spasm"/>
    <property type="match status" value="1"/>
</dbReference>
<name>A0A7K0G414_9SPHI</name>